<dbReference type="InterPro" id="IPR036396">
    <property type="entry name" value="Cyt_P450_sf"/>
</dbReference>
<dbReference type="PANTHER" id="PTHR24305:SF166">
    <property type="entry name" value="CYTOCHROME P450 12A4, MITOCHONDRIAL-RELATED"/>
    <property type="match status" value="1"/>
</dbReference>
<comment type="similarity">
    <text evidence="1">Belongs to the cytochrome P450 family.</text>
</comment>
<name>A0A7S3LJX7_9STRA</name>
<protein>
    <recommendedName>
        <fullName evidence="4">Cytochrome P450</fullName>
    </recommendedName>
</protein>
<organism evidence="3">
    <name type="scientific">Aplanochytrium stocchinoi</name>
    <dbReference type="NCBI Taxonomy" id="215587"/>
    <lineage>
        <taxon>Eukaryota</taxon>
        <taxon>Sar</taxon>
        <taxon>Stramenopiles</taxon>
        <taxon>Bigyra</taxon>
        <taxon>Labyrinthulomycetes</taxon>
        <taxon>Thraustochytrida</taxon>
        <taxon>Thraustochytriidae</taxon>
        <taxon>Aplanochytrium</taxon>
    </lineage>
</organism>
<dbReference type="InterPro" id="IPR002401">
    <property type="entry name" value="Cyt_P450_E_grp-I"/>
</dbReference>
<dbReference type="InterPro" id="IPR001128">
    <property type="entry name" value="Cyt_P450"/>
</dbReference>
<keyword evidence="2" id="KW-0479">Metal-binding</keyword>
<keyword evidence="2" id="KW-0408">Iron</keyword>
<dbReference type="GO" id="GO:0005506">
    <property type="term" value="F:iron ion binding"/>
    <property type="evidence" value="ECO:0007669"/>
    <property type="project" value="InterPro"/>
</dbReference>
<dbReference type="PANTHER" id="PTHR24305">
    <property type="entry name" value="CYTOCHROME P450"/>
    <property type="match status" value="1"/>
</dbReference>
<evidence type="ECO:0000256" key="2">
    <source>
        <dbReference type="PIRSR" id="PIRSR602401-1"/>
    </source>
</evidence>
<dbReference type="InterPro" id="IPR050121">
    <property type="entry name" value="Cytochrome_P450_monoxygenase"/>
</dbReference>
<accession>A0A7S3LJX7</accession>
<dbReference type="Pfam" id="PF00067">
    <property type="entry name" value="p450"/>
    <property type="match status" value="1"/>
</dbReference>
<dbReference type="EMBL" id="HBIN01005526">
    <property type="protein sequence ID" value="CAE0433670.1"/>
    <property type="molecule type" value="Transcribed_RNA"/>
</dbReference>
<dbReference type="GO" id="GO:0004497">
    <property type="term" value="F:monooxygenase activity"/>
    <property type="evidence" value="ECO:0007669"/>
    <property type="project" value="InterPro"/>
</dbReference>
<evidence type="ECO:0000256" key="1">
    <source>
        <dbReference type="ARBA" id="ARBA00010617"/>
    </source>
</evidence>
<proteinExistence type="inferred from homology"/>
<dbReference type="Gene3D" id="1.10.630.10">
    <property type="entry name" value="Cytochrome P450"/>
    <property type="match status" value="1"/>
</dbReference>
<evidence type="ECO:0000313" key="3">
    <source>
        <dbReference type="EMBL" id="CAE0433670.1"/>
    </source>
</evidence>
<evidence type="ECO:0008006" key="4">
    <source>
        <dbReference type="Google" id="ProtNLM"/>
    </source>
</evidence>
<sequence length="412" mass="46354">MPDQGLFLHTGVLSQLDNDRWREQRAHLSEAFLPFESLKVLFDVSDARAVKSLAILRDQAASNSGIVRMNEFLLNETMAQLCLAMFGLPEDMVEKYNKRIRNAFAVALEATGGAVGGAKPDMDQTGLMKAAGFLFSFINKFLNETQDRTGVSELDSGAKINGPLSARIQDISDDMEGKYFNAATFIFAGHDTTANTMSWLLYEVCLNPKIQDQLRAEADAMFESLGPGEKLNYGHLQKLPFMTRCITETLRKWPVVPNGTFRQLQFDEVVKGPNNTRVRVPKGTFVQITNWMRHRSPKLWKDPETFNPDREFLPEELWFGKPLAAFNPSTSRFSPFTFSPRDCMGKNFAQMEMRVILAHLFHNFYFELASPTKDADPKTFMGVNRATLGPRDTGIDPSEPAALGLYLTAIPR</sequence>
<gene>
    <name evidence="3" type="ORF">ASTO00021_LOCUS3991</name>
</gene>
<dbReference type="SUPFAM" id="SSF48264">
    <property type="entry name" value="Cytochrome P450"/>
    <property type="match status" value="1"/>
</dbReference>
<feature type="binding site" description="axial binding residue" evidence="2">
    <location>
        <position position="343"/>
    </location>
    <ligand>
        <name>heme</name>
        <dbReference type="ChEBI" id="CHEBI:30413"/>
    </ligand>
    <ligandPart>
        <name>Fe</name>
        <dbReference type="ChEBI" id="CHEBI:18248"/>
    </ligandPart>
</feature>
<keyword evidence="2" id="KW-0349">Heme</keyword>
<dbReference type="PRINTS" id="PR00463">
    <property type="entry name" value="EP450I"/>
</dbReference>
<dbReference type="GO" id="GO:0020037">
    <property type="term" value="F:heme binding"/>
    <property type="evidence" value="ECO:0007669"/>
    <property type="project" value="InterPro"/>
</dbReference>
<dbReference type="AlphaFoldDB" id="A0A7S3LJX7"/>
<comment type="cofactor">
    <cofactor evidence="2">
        <name>heme</name>
        <dbReference type="ChEBI" id="CHEBI:30413"/>
    </cofactor>
</comment>
<reference evidence="3" key="1">
    <citation type="submission" date="2021-01" db="EMBL/GenBank/DDBJ databases">
        <authorList>
            <person name="Corre E."/>
            <person name="Pelletier E."/>
            <person name="Niang G."/>
            <person name="Scheremetjew M."/>
            <person name="Finn R."/>
            <person name="Kale V."/>
            <person name="Holt S."/>
            <person name="Cochrane G."/>
            <person name="Meng A."/>
            <person name="Brown T."/>
            <person name="Cohen L."/>
        </authorList>
    </citation>
    <scope>NUCLEOTIDE SEQUENCE</scope>
    <source>
        <strain evidence="3">GSBS06</strain>
    </source>
</reference>
<dbReference type="GO" id="GO:0016705">
    <property type="term" value="F:oxidoreductase activity, acting on paired donors, with incorporation or reduction of molecular oxygen"/>
    <property type="evidence" value="ECO:0007669"/>
    <property type="project" value="InterPro"/>
</dbReference>
<dbReference type="PRINTS" id="PR00385">
    <property type="entry name" value="P450"/>
</dbReference>